<dbReference type="InterPro" id="IPR034004">
    <property type="entry name" value="Zn_ribbon_RPA12_C"/>
</dbReference>
<feature type="non-terminal residue" evidence="10">
    <location>
        <position position="1"/>
    </location>
</feature>
<protein>
    <recommendedName>
        <fullName evidence="2">DNA-directed RNA polymerase I subunit RPA12</fullName>
    </recommendedName>
</protein>
<evidence type="ECO:0000256" key="1">
    <source>
        <dbReference type="ARBA" id="ARBA00004604"/>
    </source>
</evidence>
<accession>A0AAV6NIE1</accession>
<dbReference type="EMBL" id="JAGKQH010000005">
    <property type="protein sequence ID" value="KAG6598510.1"/>
    <property type="molecule type" value="Genomic_DNA"/>
</dbReference>
<dbReference type="CDD" id="cd10507">
    <property type="entry name" value="Zn-ribbon_RPA12"/>
    <property type="match status" value="1"/>
</dbReference>
<keyword evidence="4" id="KW-0479">Metal-binding</keyword>
<dbReference type="AlphaFoldDB" id="A0AAV6NIE1"/>
<comment type="caution">
    <text evidence="10">The sequence shown here is derived from an EMBL/GenBank/DDBJ whole genome shotgun (WGS) entry which is preliminary data.</text>
</comment>
<comment type="subcellular location">
    <subcellularLocation>
        <location evidence="1">Nucleus</location>
        <location evidence="1">Nucleolus</location>
    </subcellularLocation>
</comment>
<evidence type="ECO:0000256" key="4">
    <source>
        <dbReference type="ARBA" id="ARBA00022723"/>
    </source>
</evidence>
<dbReference type="PANTHER" id="PTHR11239">
    <property type="entry name" value="DNA-DIRECTED RNA POLYMERASE"/>
    <property type="match status" value="1"/>
</dbReference>
<name>A0AAV6NIE1_9ROSI</name>
<evidence type="ECO:0000256" key="8">
    <source>
        <dbReference type="PROSITE-ProRule" id="PRU00472"/>
    </source>
</evidence>
<dbReference type="Proteomes" id="UP000685013">
    <property type="component" value="Chromosome 5"/>
</dbReference>
<organism evidence="10 11">
    <name type="scientific">Cucurbita argyrosperma subsp. sororia</name>
    <dbReference type="NCBI Taxonomy" id="37648"/>
    <lineage>
        <taxon>Eukaryota</taxon>
        <taxon>Viridiplantae</taxon>
        <taxon>Streptophyta</taxon>
        <taxon>Embryophyta</taxon>
        <taxon>Tracheophyta</taxon>
        <taxon>Spermatophyta</taxon>
        <taxon>Magnoliopsida</taxon>
        <taxon>eudicotyledons</taxon>
        <taxon>Gunneridae</taxon>
        <taxon>Pentapetalae</taxon>
        <taxon>rosids</taxon>
        <taxon>fabids</taxon>
        <taxon>Cucurbitales</taxon>
        <taxon>Cucurbitaceae</taxon>
        <taxon>Cucurbiteae</taxon>
        <taxon>Cucurbita</taxon>
    </lineage>
</organism>
<evidence type="ECO:0000256" key="7">
    <source>
        <dbReference type="ARBA" id="ARBA00023242"/>
    </source>
</evidence>
<evidence type="ECO:0000313" key="11">
    <source>
        <dbReference type="Proteomes" id="UP000685013"/>
    </source>
</evidence>
<keyword evidence="5 8" id="KW-0863">Zinc-finger</keyword>
<keyword evidence="6" id="KW-0862">Zinc</keyword>
<keyword evidence="3 10" id="KW-0804">Transcription</keyword>
<dbReference type="PROSITE" id="PS51133">
    <property type="entry name" value="ZF_TFIIS_2"/>
    <property type="match status" value="1"/>
</dbReference>
<dbReference type="GO" id="GO:0003899">
    <property type="term" value="F:DNA-directed RNA polymerase activity"/>
    <property type="evidence" value="ECO:0007669"/>
    <property type="project" value="InterPro"/>
</dbReference>
<feature type="domain" description="TFIIS-type" evidence="9">
    <location>
        <begin position="104"/>
        <end position="144"/>
    </location>
</feature>
<dbReference type="Pfam" id="PF01096">
    <property type="entry name" value="Zn_ribbon_TFIIS"/>
    <property type="match status" value="1"/>
</dbReference>
<keyword evidence="7" id="KW-0539">Nucleus</keyword>
<evidence type="ECO:0000256" key="3">
    <source>
        <dbReference type="ARBA" id="ARBA00022478"/>
    </source>
</evidence>
<evidence type="ECO:0000256" key="6">
    <source>
        <dbReference type="ARBA" id="ARBA00022833"/>
    </source>
</evidence>
<proteinExistence type="predicted"/>
<dbReference type="SMART" id="SM00440">
    <property type="entry name" value="ZnF_C2C2"/>
    <property type="match status" value="1"/>
</dbReference>
<dbReference type="InterPro" id="IPR012164">
    <property type="entry name" value="Rpa12/Rpb9/Rpc10/TFS"/>
</dbReference>
<evidence type="ECO:0000256" key="5">
    <source>
        <dbReference type="ARBA" id="ARBA00022771"/>
    </source>
</evidence>
<dbReference type="InterPro" id="IPR001222">
    <property type="entry name" value="Znf_TFIIS"/>
</dbReference>
<dbReference type="GO" id="GO:0006363">
    <property type="term" value="P:termination of RNA polymerase I transcription"/>
    <property type="evidence" value="ECO:0007669"/>
    <property type="project" value="TreeGrafter"/>
</dbReference>
<sequence>MYSQTQINLFSKSRPDKSSLEALGEAARPFMAYSRGHDFLFCNLCGTMLSFSSTKYVECPLCKSRRSAKEIVGREISYTVTAEEIRKQLGISLIDEEKMQLSKERRRCEKCGNDEAWFESRQMRSADEGQTTFYTCTKCHHQTREN</sequence>
<dbReference type="GO" id="GO:0008270">
    <property type="term" value="F:zinc ion binding"/>
    <property type="evidence" value="ECO:0007669"/>
    <property type="project" value="UniProtKB-KW"/>
</dbReference>
<keyword evidence="3 10" id="KW-0240">DNA-directed RNA polymerase</keyword>
<dbReference type="GO" id="GO:0003676">
    <property type="term" value="F:nucleic acid binding"/>
    <property type="evidence" value="ECO:0007669"/>
    <property type="project" value="InterPro"/>
</dbReference>
<dbReference type="PANTHER" id="PTHR11239:SF14">
    <property type="entry name" value="DNA-DIRECTED RNA POLYMERASE I SUBUNIT RPA12"/>
    <property type="match status" value="1"/>
</dbReference>
<evidence type="ECO:0000313" key="10">
    <source>
        <dbReference type="EMBL" id="KAG6598510.1"/>
    </source>
</evidence>
<keyword evidence="11" id="KW-1185">Reference proteome</keyword>
<reference evidence="10 11" key="1">
    <citation type="journal article" date="2021" name="Hortic Res">
        <title>The domestication of Cucurbita argyrosperma as revealed by the genome of its wild relative.</title>
        <authorList>
            <person name="Barrera-Redondo J."/>
            <person name="Sanchez-de la Vega G."/>
            <person name="Aguirre-Liguori J.A."/>
            <person name="Castellanos-Morales G."/>
            <person name="Gutierrez-Guerrero Y.T."/>
            <person name="Aguirre-Dugua X."/>
            <person name="Aguirre-Planter E."/>
            <person name="Tenaillon M.I."/>
            <person name="Lira-Saade R."/>
            <person name="Eguiarte L.E."/>
        </authorList>
    </citation>
    <scope>NUCLEOTIDE SEQUENCE [LARGE SCALE GENOMIC DNA]</scope>
    <source>
        <strain evidence="10">JBR-2021</strain>
    </source>
</reference>
<evidence type="ECO:0000256" key="2">
    <source>
        <dbReference type="ARBA" id="ARBA00018784"/>
    </source>
</evidence>
<gene>
    <name evidence="10" type="primary">Znrd1</name>
    <name evidence="10" type="ORF">SDJN03_08288</name>
</gene>
<evidence type="ECO:0000259" key="9">
    <source>
        <dbReference type="PROSITE" id="PS51133"/>
    </source>
</evidence>
<dbReference type="GO" id="GO:0005736">
    <property type="term" value="C:RNA polymerase I complex"/>
    <property type="evidence" value="ECO:0007669"/>
    <property type="project" value="TreeGrafter"/>
</dbReference>